<dbReference type="Gene3D" id="2.60.40.10">
    <property type="entry name" value="Immunoglobulins"/>
    <property type="match status" value="3"/>
</dbReference>
<dbReference type="InterPro" id="IPR013783">
    <property type="entry name" value="Ig-like_fold"/>
</dbReference>
<feature type="domain" description="IPT/TIG" evidence="1">
    <location>
        <begin position="31"/>
        <end position="97"/>
    </location>
</feature>
<evidence type="ECO:0000259" key="2">
    <source>
        <dbReference type="Pfam" id="PF13860"/>
    </source>
</evidence>
<dbReference type="Gene3D" id="2.60.40.4070">
    <property type="match status" value="1"/>
</dbReference>
<sequence>TVPAGATTGFVTVTTPSGTGASDQAFTLIAPLVTQISPTFGTEGTPVVITGQYLMGATGVTFNGTSASFTIVNDGQISAVVPVGATTGHVAVLSPYGTGTSAQVFAVTPPIDTFEPSRVAASERETTQVVVYGRSFTGATSVQVNGLEATFVVESDTQLRFHIPAGDVHGPIQVTAPSGTTLSAARFRLTQPLVTPANASHAWPHDYATYAAASSVAGTKRNLVSVTDGAGGVFEAWEDVRSGRSDIYAQHVTATGALASGWPADGLPVCVSAGDQATPVAVSDDDGGVVIAWQDPRSDAGDVYAQHVLSDGTLEDTWPLNGLAVGVATGLQSAPVITSDGYHGAIIAWQDARTGTADIYAERVSAIATLGHGWTPGGVAICSQAASQTTPAIAADGAGGAIIAWTDLRSGSAIFAQRRRGDGSIAPGWIANGLGVTNLTSNQSVAKVVSDGTGGAFFVWRDARCNVVVFAQHLTATGGVATGWTVSGSAVGVVCTGTAQGIRAIADGFGGLCVAWADVMTGSTNDIFVHRLDAGGQSHAGWPTGGVRLTSDTFDQMAPDLIGDGAGGVYVTWQDKRSGGWDVYAARVLPDGVVHPAWTAAGMRVCTANGDQTLPTLVATPIGAGLVSWLDRRSGTDDKILVQLIDGSGRLGDPSPLITGVTDVPGDQGGQVRVKWNGSYLDSLPTLEIGTYGIWRQVSATAAARAIRAGARVLRSDAEVESAAPGVYREVATATGSTYWEGVGSIPARGQALYSYVAPSLVDSSAVGINRSTYLVDAHAAFFPYFWSAAPDSGYSVDNLRPTVPQGFVAVAAVSGINLHWSRNPDLDLGGYRLYRGASGDFATGSATLVAALSDTAYLDLDGGMTSTYKLVALDVHGNASDPAVGQPQLPVDAPGPSIPAVLSFGPGVPNPVRDRCVFRLGTPVSQAVRVAIYDAGGREVRTLLDGMVPPGVLDVTWDGRDATGHAVASGVYLARMQAGERRMTRRVVRMR</sequence>
<dbReference type="Pfam" id="PF01833">
    <property type="entry name" value="TIG"/>
    <property type="match status" value="1"/>
</dbReference>
<gene>
    <name evidence="3" type="ORF">E6K81_00800</name>
</gene>
<proteinExistence type="predicted"/>
<evidence type="ECO:0000259" key="1">
    <source>
        <dbReference type="Pfam" id="PF01833"/>
    </source>
</evidence>
<dbReference type="AlphaFoldDB" id="A0A538UEM4"/>
<dbReference type="InterPro" id="IPR002909">
    <property type="entry name" value="IPT_dom"/>
</dbReference>
<comment type="caution">
    <text evidence="3">The sequence shown here is derived from an EMBL/GenBank/DDBJ whole genome shotgun (WGS) entry which is preliminary data.</text>
</comment>
<reference evidence="3 4" key="1">
    <citation type="journal article" date="2019" name="Nat. Microbiol.">
        <title>Mediterranean grassland soil C-N compound turnover is dependent on rainfall and depth, and is mediated by genomically divergent microorganisms.</title>
        <authorList>
            <person name="Diamond S."/>
            <person name="Andeer P.F."/>
            <person name="Li Z."/>
            <person name="Crits-Christoph A."/>
            <person name="Burstein D."/>
            <person name="Anantharaman K."/>
            <person name="Lane K.R."/>
            <person name="Thomas B.C."/>
            <person name="Pan C."/>
            <person name="Northen T.R."/>
            <person name="Banfield J.F."/>
        </authorList>
    </citation>
    <scope>NUCLEOTIDE SEQUENCE [LARGE SCALE GENOMIC DNA]</scope>
    <source>
        <strain evidence="3">WS_11</strain>
    </source>
</reference>
<dbReference type="InterPro" id="IPR014756">
    <property type="entry name" value="Ig_E-set"/>
</dbReference>
<dbReference type="InterPro" id="IPR025965">
    <property type="entry name" value="FlgD/Vpr_Ig-like"/>
</dbReference>
<feature type="domain" description="FlgD/Vpr Ig-like" evidence="2">
    <location>
        <begin position="926"/>
        <end position="979"/>
    </location>
</feature>
<dbReference type="SUPFAM" id="SSF81296">
    <property type="entry name" value="E set domains"/>
    <property type="match status" value="2"/>
</dbReference>
<evidence type="ECO:0000313" key="4">
    <source>
        <dbReference type="Proteomes" id="UP000319771"/>
    </source>
</evidence>
<protein>
    <submittedName>
        <fullName evidence="3">Uncharacterized protein</fullName>
    </submittedName>
</protein>
<feature type="non-terminal residue" evidence="3">
    <location>
        <position position="1"/>
    </location>
</feature>
<accession>A0A538UEM4</accession>
<evidence type="ECO:0000313" key="3">
    <source>
        <dbReference type="EMBL" id="TMQ74169.1"/>
    </source>
</evidence>
<organism evidence="3 4">
    <name type="scientific">Eiseniibacteriota bacterium</name>
    <dbReference type="NCBI Taxonomy" id="2212470"/>
    <lineage>
        <taxon>Bacteria</taxon>
        <taxon>Candidatus Eiseniibacteriota</taxon>
    </lineage>
</organism>
<dbReference type="Pfam" id="PF13860">
    <property type="entry name" value="FlgD_ig"/>
    <property type="match status" value="1"/>
</dbReference>
<dbReference type="EMBL" id="VBPB01000008">
    <property type="protein sequence ID" value="TMQ74169.1"/>
    <property type="molecule type" value="Genomic_DNA"/>
</dbReference>
<dbReference type="Proteomes" id="UP000319771">
    <property type="component" value="Unassembled WGS sequence"/>
</dbReference>
<name>A0A538UEM4_UNCEI</name>